<dbReference type="GO" id="GO:0004776">
    <property type="term" value="F:succinate-CoA ligase (GDP-forming) activity"/>
    <property type="evidence" value="ECO:0007669"/>
    <property type="project" value="TreeGrafter"/>
</dbReference>
<dbReference type="RefSeq" id="WP_139622761.1">
    <property type="nucleotide sequence ID" value="NZ_VDMP01000023.1"/>
</dbReference>
<reference evidence="2 3" key="1">
    <citation type="journal article" date="2016" name="Int. J. Syst. Evol. Microbiol.">
        <title>Nocardioides albidus sp. nov., an actinobacterium isolated from garden soil.</title>
        <authorList>
            <person name="Singh H."/>
            <person name="Du J."/>
            <person name="Trinh H."/>
            <person name="Won K."/>
            <person name="Yang J.E."/>
            <person name="Yin C."/>
            <person name="Kook M."/>
            <person name="Yi T.H."/>
        </authorList>
    </citation>
    <scope>NUCLEOTIDE SEQUENCE [LARGE SCALE GENOMIC DNA]</scope>
    <source>
        <strain evidence="2 3">CCTCC AB 2015297</strain>
    </source>
</reference>
<dbReference type="GO" id="GO:0006099">
    <property type="term" value="P:tricarboxylic acid cycle"/>
    <property type="evidence" value="ECO:0007669"/>
    <property type="project" value="TreeGrafter"/>
</dbReference>
<dbReference type="InterPro" id="IPR005811">
    <property type="entry name" value="SUCC_ACL_C"/>
</dbReference>
<name>A0A5C4VYV2_9ACTN</name>
<dbReference type="PANTHER" id="PTHR11117">
    <property type="entry name" value="SUCCINYL-COA LIGASE SUBUNIT ALPHA"/>
    <property type="match status" value="1"/>
</dbReference>
<dbReference type="PANTHER" id="PTHR11117:SF24">
    <property type="entry name" value="PROTEIN FDRA"/>
    <property type="match status" value="1"/>
</dbReference>
<feature type="domain" description="ATP-citrate synthase/succinyl-CoA ligase C-terminal" evidence="1">
    <location>
        <begin position="326"/>
        <end position="482"/>
    </location>
</feature>
<gene>
    <name evidence="2" type="ORF">FHP29_10185</name>
</gene>
<dbReference type="SUPFAM" id="SSF52210">
    <property type="entry name" value="Succinyl-CoA synthetase domains"/>
    <property type="match status" value="2"/>
</dbReference>
<dbReference type="InterPro" id="IPR016102">
    <property type="entry name" value="Succinyl-CoA_synth-like"/>
</dbReference>
<keyword evidence="3" id="KW-1185">Reference proteome</keyword>
<dbReference type="Pfam" id="PF00549">
    <property type="entry name" value="Ligase_CoA"/>
    <property type="match status" value="1"/>
</dbReference>
<accession>A0A5C4VYV2</accession>
<evidence type="ECO:0000259" key="1">
    <source>
        <dbReference type="Pfam" id="PF00549"/>
    </source>
</evidence>
<dbReference type="Proteomes" id="UP000313231">
    <property type="component" value="Unassembled WGS sequence"/>
</dbReference>
<evidence type="ECO:0000313" key="2">
    <source>
        <dbReference type="EMBL" id="TNM40415.1"/>
    </source>
</evidence>
<sequence length="492" mass="48949">MTHQHVEIRPGAYADSVALLQVSRDVAATPGVAAAQVAMATELNVEVLQGMGFTLPPAGANDMVVALRLEDESALPAALAAVDAALAAARKGSSGGEVAAPPRTTASALRRAGADLALVSVPGASALVEAMDALDAGVDVMIFSDNVPVEQELAMKRIARDRGLLVMGPDCGTAVVGGVGLGFANTVTPGRVGIVAASGTGCQQVLALLDAAGVGVAAALGVGGRDLSAAIGGISTRTALDRLDADPSVEHVVVVSKPPAAEVAAAVEKYAADLGTPVRFALLGAGQPDLTTQTEALLGDLGVAVPAWPVWGSPAAPAGGSALRGLFVGGTLCDEAMLLAAESLGPIRSNIPLSPELALDASLVADGHVMIDFGDDGLTRGRAHPMIDPTLRLEHLAKVAADPETAVILMDVVLGHGAQDDPAAELAPAIAAARAARDLPVVVACVGTSSDPQGLSRQAEALAAAGAEVHLSNAAATRRAIALTHVTAGGAR</sequence>
<dbReference type="GO" id="GO:0009361">
    <property type="term" value="C:succinate-CoA ligase complex (ADP-forming)"/>
    <property type="evidence" value="ECO:0007669"/>
    <property type="project" value="TreeGrafter"/>
</dbReference>
<dbReference type="OrthoDB" id="5580580at2"/>
<dbReference type="GO" id="GO:0004775">
    <property type="term" value="F:succinate-CoA ligase (ADP-forming) activity"/>
    <property type="evidence" value="ECO:0007669"/>
    <property type="project" value="TreeGrafter"/>
</dbReference>
<comment type="caution">
    <text evidence="2">The sequence shown here is derived from an EMBL/GenBank/DDBJ whole genome shotgun (WGS) entry which is preliminary data.</text>
</comment>
<dbReference type="Gene3D" id="3.40.50.261">
    <property type="entry name" value="Succinyl-CoA synthetase domains"/>
    <property type="match status" value="2"/>
</dbReference>
<dbReference type="Gene3D" id="3.40.50.720">
    <property type="entry name" value="NAD(P)-binding Rossmann-like Domain"/>
    <property type="match status" value="1"/>
</dbReference>
<organism evidence="2 3">
    <name type="scientific">Nocardioides albidus</name>
    <dbReference type="NCBI Taxonomy" id="1517589"/>
    <lineage>
        <taxon>Bacteria</taxon>
        <taxon>Bacillati</taxon>
        <taxon>Actinomycetota</taxon>
        <taxon>Actinomycetes</taxon>
        <taxon>Propionibacteriales</taxon>
        <taxon>Nocardioidaceae</taxon>
        <taxon>Nocardioides</taxon>
    </lineage>
</organism>
<dbReference type="EMBL" id="VDMP01000023">
    <property type="protein sequence ID" value="TNM40415.1"/>
    <property type="molecule type" value="Genomic_DNA"/>
</dbReference>
<evidence type="ECO:0000313" key="3">
    <source>
        <dbReference type="Proteomes" id="UP000313231"/>
    </source>
</evidence>
<protein>
    <submittedName>
        <fullName evidence="2">FdrA family protein</fullName>
    </submittedName>
</protein>
<proteinExistence type="predicted"/>
<dbReference type="GO" id="GO:0005829">
    <property type="term" value="C:cytosol"/>
    <property type="evidence" value="ECO:0007669"/>
    <property type="project" value="TreeGrafter"/>
</dbReference>
<dbReference type="AlphaFoldDB" id="A0A5C4VYV2"/>